<keyword evidence="2" id="KW-1185">Reference proteome</keyword>
<reference evidence="1 2" key="1">
    <citation type="submission" date="2021-05" db="EMBL/GenBank/DDBJ databases">
        <title>Kineosporia and Streptomyces sp. nov. two new marine actinobacteria isolated from Coral.</title>
        <authorList>
            <person name="Buangrab K."/>
            <person name="Sutthacheep M."/>
            <person name="Yeemin T."/>
            <person name="Harunari E."/>
            <person name="Igarashi Y."/>
            <person name="Kanchanasin P."/>
            <person name="Tanasupawat S."/>
            <person name="Phongsopitanun W."/>
        </authorList>
    </citation>
    <scope>NUCLEOTIDE SEQUENCE [LARGE SCALE GENOMIC DNA]</scope>
    <source>
        <strain evidence="1 2">J2-2</strain>
    </source>
</reference>
<organism evidence="1 2">
    <name type="scientific">Kineosporia corallincola</name>
    <dbReference type="NCBI Taxonomy" id="2835133"/>
    <lineage>
        <taxon>Bacteria</taxon>
        <taxon>Bacillati</taxon>
        <taxon>Actinomycetota</taxon>
        <taxon>Actinomycetes</taxon>
        <taxon>Kineosporiales</taxon>
        <taxon>Kineosporiaceae</taxon>
        <taxon>Kineosporia</taxon>
    </lineage>
</organism>
<dbReference type="EMBL" id="JAHBAY010000003">
    <property type="protein sequence ID" value="MBT0769262.1"/>
    <property type="molecule type" value="Genomic_DNA"/>
</dbReference>
<accession>A0ABS5TDV7</accession>
<proteinExistence type="predicted"/>
<gene>
    <name evidence="1" type="ORF">KIH74_10045</name>
</gene>
<comment type="caution">
    <text evidence="1">The sequence shown here is derived from an EMBL/GenBank/DDBJ whole genome shotgun (WGS) entry which is preliminary data.</text>
</comment>
<evidence type="ECO:0000313" key="1">
    <source>
        <dbReference type="EMBL" id="MBT0769262.1"/>
    </source>
</evidence>
<protein>
    <submittedName>
        <fullName evidence="1">Uncharacterized protein</fullName>
    </submittedName>
</protein>
<sequence>MGRPRIDGLRVMELGSPGAMRAEPNALVPAGVKQGTAGLNAPGLP</sequence>
<dbReference type="Proteomes" id="UP001197247">
    <property type="component" value="Unassembled WGS sequence"/>
</dbReference>
<dbReference type="RefSeq" id="WP_214155538.1">
    <property type="nucleotide sequence ID" value="NZ_JAHBAY010000003.1"/>
</dbReference>
<name>A0ABS5TDV7_9ACTN</name>
<evidence type="ECO:0000313" key="2">
    <source>
        <dbReference type="Proteomes" id="UP001197247"/>
    </source>
</evidence>